<dbReference type="Gene3D" id="3.30.200.20">
    <property type="entry name" value="Phosphorylase Kinase, domain 1"/>
    <property type="match status" value="1"/>
</dbReference>
<sequence>MSHSPVSTEAEHEMLEELGHDVYGKVITYYELVEKAPARARLERVESRRQTLGDKVAIKELKEFNGSSWKDTLNLREVKALRGLDHPNIVKLEQLIMENNKLVKKYSDNDQVRSAAIQLFQALAHRTKEVTFIYEPDNILVSTF</sequence>
<proteinExistence type="predicted"/>
<dbReference type="EMBL" id="JBBNAF010000008">
    <property type="protein sequence ID" value="KAK9120903.1"/>
    <property type="molecule type" value="Genomic_DNA"/>
</dbReference>
<keyword evidence="3" id="KW-1185">Reference proteome</keyword>
<dbReference type="InterPro" id="IPR000719">
    <property type="entry name" value="Prot_kinase_dom"/>
</dbReference>
<dbReference type="InterPro" id="IPR001245">
    <property type="entry name" value="Ser-Thr/Tyr_kinase_cat_dom"/>
</dbReference>
<dbReference type="Proteomes" id="UP001420932">
    <property type="component" value="Unassembled WGS sequence"/>
</dbReference>
<feature type="domain" description="Protein kinase" evidence="1">
    <location>
        <begin position="12"/>
        <end position="144"/>
    </location>
</feature>
<evidence type="ECO:0000313" key="3">
    <source>
        <dbReference type="Proteomes" id="UP001420932"/>
    </source>
</evidence>
<gene>
    <name evidence="2" type="ORF">Syun_018520</name>
</gene>
<protein>
    <recommendedName>
        <fullName evidence="1">Protein kinase domain-containing protein</fullName>
    </recommendedName>
</protein>
<name>A0AAP0ITX1_9MAGN</name>
<dbReference type="GO" id="GO:0004672">
    <property type="term" value="F:protein kinase activity"/>
    <property type="evidence" value="ECO:0007669"/>
    <property type="project" value="InterPro"/>
</dbReference>
<dbReference type="Pfam" id="PF07714">
    <property type="entry name" value="PK_Tyr_Ser-Thr"/>
    <property type="match status" value="1"/>
</dbReference>
<dbReference type="InterPro" id="IPR011009">
    <property type="entry name" value="Kinase-like_dom_sf"/>
</dbReference>
<comment type="caution">
    <text evidence="2">The sequence shown here is derived from an EMBL/GenBank/DDBJ whole genome shotgun (WGS) entry which is preliminary data.</text>
</comment>
<dbReference type="GO" id="GO:0005524">
    <property type="term" value="F:ATP binding"/>
    <property type="evidence" value="ECO:0007669"/>
    <property type="project" value="InterPro"/>
</dbReference>
<accession>A0AAP0ITX1</accession>
<evidence type="ECO:0000259" key="1">
    <source>
        <dbReference type="PROSITE" id="PS50011"/>
    </source>
</evidence>
<organism evidence="2 3">
    <name type="scientific">Stephania yunnanensis</name>
    <dbReference type="NCBI Taxonomy" id="152371"/>
    <lineage>
        <taxon>Eukaryota</taxon>
        <taxon>Viridiplantae</taxon>
        <taxon>Streptophyta</taxon>
        <taxon>Embryophyta</taxon>
        <taxon>Tracheophyta</taxon>
        <taxon>Spermatophyta</taxon>
        <taxon>Magnoliopsida</taxon>
        <taxon>Ranunculales</taxon>
        <taxon>Menispermaceae</taxon>
        <taxon>Menispermoideae</taxon>
        <taxon>Cissampelideae</taxon>
        <taxon>Stephania</taxon>
    </lineage>
</organism>
<evidence type="ECO:0000313" key="2">
    <source>
        <dbReference type="EMBL" id="KAK9120903.1"/>
    </source>
</evidence>
<dbReference type="SUPFAM" id="SSF56112">
    <property type="entry name" value="Protein kinase-like (PK-like)"/>
    <property type="match status" value="1"/>
</dbReference>
<reference evidence="2 3" key="1">
    <citation type="submission" date="2024-01" db="EMBL/GenBank/DDBJ databases">
        <title>Genome assemblies of Stephania.</title>
        <authorList>
            <person name="Yang L."/>
        </authorList>
    </citation>
    <scope>NUCLEOTIDE SEQUENCE [LARGE SCALE GENOMIC DNA]</scope>
    <source>
        <strain evidence="2">YNDBR</strain>
        <tissue evidence="2">Leaf</tissue>
    </source>
</reference>
<dbReference type="AlphaFoldDB" id="A0AAP0ITX1"/>
<dbReference type="PROSITE" id="PS50011">
    <property type="entry name" value="PROTEIN_KINASE_DOM"/>
    <property type="match status" value="1"/>
</dbReference>